<keyword evidence="3" id="KW-0010">Activator</keyword>
<dbReference type="SUPFAM" id="SSF46785">
    <property type="entry name" value="Winged helix' DNA-binding domain"/>
    <property type="match status" value="1"/>
</dbReference>
<evidence type="ECO:0000259" key="6">
    <source>
        <dbReference type="PROSITE" id="PS51063"/>
    </source>
</evidence>
<keyword evidence="4" id="KW-0804">Transcription</keyword>
<dbReference type="InterPro" id="IPR000595">
    <property type="entry name" value="cNMP-bd_dom"/>
</dbReference>
<dbReference type="Pfam" id="PF13545">
    <property type="entry name" value="HTH_Crp_2"/>
    <property type="match status" value="1"/>
</dbReference>
<accession>A0A1M4X883</accession>
<dbReference type="InterPro" id="IPR036390">
    <property type="entry name" value="WH_DNA-bd_sf"/>
</dbReference>
<dbReference type="SMART" id="SM00419">
    <property type="entry name" value="HTH_CRP"/>
    <property type="match status" value="1"/>
</dbReference>
<dbReference type="InterPro" id="IPR014710">
    <property type="entry name" value="RmlC-like_jellyroll"/>
</dbReference>
<dbReference type="Pfam" id="PF00027">
    <property type="entry name" value="cNMP_binding"/>
    <property type="match status" value="1"/>
</dbReference>
<organism evidence="7 8">
    <name type="scientific">Seinonella peptonophila</name>
    <dbReference type="NCBI Taxonomy" id="112248"/>
    <lineage>
        <taxon>Bacteria</taxon>
        <taxon>Bacillati</taxon>
        <taxon>Bacillota</taxon>
        <taxon>Bacilli</taxon>
        <taxon>Bacillales</taxon>
        <taxon>Thermoactinomycetaceae</taxon>
        <taxon>Seinonella</taxon>
    </lineage>
</organism>
<keyword evidence="8" id="KW-1185">Reference proteome</keyword>
<dbReference type="PROSITE" id="PS50042">
    <property type="entry name" value="CNMP_BINDING_3"/>
    <property type="match status" value="1"/>
</dbReference>
<feature type="domain" description="Cyclic nucleotide-binding" evidence="5">
    <location>
        <begin position="53"/>
        <end position="136"/>
    </location>
</feature>
<dbReference type="InterPro" id="IPR018490">
    <property type="entry name" value="cNMP-bd_dom_sf"/>
</dbReference>
<dbReference type="AlphaFoldDB" id="A0A1M4X883"/>
<dbReference type="RefSeq" id="WP_073154570.1">
    <property type="nucleotide sequence ID" value="NZ_FQVL01000004.1"/>
</dbReference>
<evidence type="ECO:0000313" key="7">
    <source>
        <dbReference type="EMBL" id="SHE89699.1"/>
    </source>
</evidence>
<dbReference type="Gene3D" id="1.10.10.10">
    <property type="entry name" value="Winged helix-like DNA-binding domain superfamily/Winged helix DNA-binding domain"/>
    <property type="match status" value="1"/>
</dbReference>
<dbReference type="GO" id="GO:0003700">
    <property type="term" value="F:DNA-binding transcription factor activity"/>
    <property type="evidence" value="ECO:0007669"/>
    <property type="project" value="TreeGrafter"/>
</dbReference>
<evidence type="ECO:0000259" key="5">
    <source>
        <dbReference type="PROSITE" id="PS50042"/>
    </source>
</evidence>
<dbReference type="InterPro" id="IPR012318">
    <property type="entry name" value="HTH_CRP"/>
</dbReference>
<dbReference type="EMBL" id="FQVL01000004">
    <property type="protein sequence ID" value="SHE89699.1"/>
    <property type="molecule type" value="Genomic_DNA"/>
</dbReference>
<keyword evidence="1" id="KW-0805">Transcription regulation</keyword>
<reference evidence="7 8" key="1">
    <citation type="submission" date="2016-11" db="EMBL/GenBank/DDBJ databases">
        <authorList>
            <person name="Jaros S."/>
            <person name="Januszkiewicz K."/>
            <person name="Wedrychowicz H."/>
        </authorList>
    </citation>
    <scope>NUCLEOTIDE SEQUENCE [LARGE SCALE GENOMIC DNA]</scope>
    <source>
        <strain evidence="7 8">DSM 44666</strain>
    </source>
</reference>
<dbReference type="CDD" id="cd00038">
    <property type="entry name" value="CAP_ED"/>
    <property type="match status" value="1"/>
</dbReference>
<dbReference type="InterPro" id="IPR050397">
    <property type="entry name" value="Env_Response_Regulators"/>
</dbReference>
<evidence type="ECO:0000256" key="3">
    <source>
        <dbReference type="ARBA" id="ARBA00023159"/>
    </source>
</evidence>
<dbReference type="Proteomes" id="UP000184476">
    <property type="component" value="Unassembled WGS sequence"/>
</dbReference>
<evidence type="ECO:0000256" key="1">
    <source>
        <dbReference type="ARBA" id="ARBA00023015"/>
    </source>
</evidence>
<evidence type="ECO:0000313" key="8">
    <source>
        <dbReference type="Proteomes" id="UP000184476"/>
    </source>
</evidence>
<protein>
    <submittedName>
        <fullName evidence="7">CRP/FNR family transcriptional regulator, anaerobic regulatory protein</fullName>
    </submittedName>
</protein>
<sequence length="222" mass="25422">MLTDTALSHVIHIFPFLKVLSPREWNDAEPSIQLFPAKTRFFEVQASEIYSMFLLQGKANITVIDKDGTEVVSNTLAAGEVCGLLTLSGLSGRDYPGSIVSITEVKVLFVRKTSFIKWILQYEPIRHAIFGGLLNGMLRMSERKQKQDGESLEKRLVKTLLQWSTEHNSVIYITHLELAKELGTAREVVSRYLQRYRNRNWIQTGRGWIKILQRKQLATLVM</sequence>
<keyword evidence="2" id="KW-0238">DNA-binding</keyword>
<dbReference type="PANTHER" id="PTHR24567">
    <property type="entry name" value="CRP FAMILY TRANSCRIPTIONAL REGULATORY PROTEIN"/>
    <property type="match status" value="1"/>
</dbReference>
<dbReference type="OrthoDB" id="9776746at2"/>
<dbReference type="SUPFAM" id="SSF51206">
    <property type="entry name" value="cAMP-binding domain-like"/>
    <property type="match status" value="1"/>
</dbReference>
<dbReference type="PANTHER" id="PTHR24567:SF26">
    <property type="entry name" value="REGULATORY PROTEIN YEIL"/>
    <property type="match status" value="1"/>
</dbReference>
<evidence type="ECO:0000256" key="4">
    <source>
        <dbReference type="ARBA" id="ARBA00023163"/>
    </source>
</evidence>
<evidence type="ECO:0000256" key="2">
    <source>
        <dbReference type="ARBA" id="ARBA00023125"/>
    </source>
</evidence>
<dbReference type="GO" id="GO:0005829">
    <property type="term" value="C:cytosol"/>
    <property type="evidence" value="ECO:0007669"/>
    <property type="project" value="TreeGrafter"/>
</dbReference>
<dbReference type="Gene3D" id="2.60.120.10">
    <property type="entry name" value="Jelly Rolls"/>
    <property type="match status" value="1"/>
</dbReference>
<dbReference type="PROSITE" id="PS51063">
    <property type="entry name" value="HTH_CRP_2"/>
    <property type="match status" value="1"/>
</dbReference>
<dbReference type="GO" id="GO:0003677">
    <property type="term" value="F:DNA binding"/>
    <property type="evidence" value="ECO:0007669"/>
    <property type="project" value="UniProtKB-KW"/>
</dbReference>
<name>A0A1M4X883_9BACL</name>
<dbReference type="STRING" id="112248.SAMN05444392_104190"/>
<dbReference type="InterPro" id="IPR036388">
    <property type="entry name" value="WH-like_DNA-bd_sf"/>
</dbReference>
<feature type="domain" description="HTH crp-type" evidence="6">
    <location>
        <begin position="150"/>
        <end position="215"/>
    </location>
</feature>
<proteinExistence type="predicted"/>
<gene>
    <name evidence="7" type="ORF">SAMN05444392_104190</name>
</gene>